<reference evidence="1 2" key="1">
    <citation type="journal article" date="2013" name="Front. Plant Sci.">
        <title>The Reference Genome of the Halophytic Plant Eutrema salsugineum.</title>
        <authorList>
            <person name="Yang R."/>
            <person name="Jarvis D.E."/>
            <person name="Chen H."/>
            <person name="Beilstein M.A."/>
            <person name="Grimwood J."/>
            <person name="Jenkins J."/>
            <person name="Shu S."/>
            <person name="Prochnik S."/>
            <person name="Xin M."/>
            <person name="Ma C."/>
            <person name="Schmutz J."/>
            <person name="Wing R.A."/>
            <person name="Mitchell-Olds T."/>
            <person name="Schumaker K.S."/>
            <person name="Wang X."/>
        </authorList>
    </citation>
    <scope>NUCLEOTIDE SEQUENCE [LARGE SCALE GENOMIC DNA]</scope>
</reference>
<dbReference type="KEGG" id="eus:EUTSA_v10019313mg"/>
<accession>V4KG39</accession>
<organism evidence="1 2">
    <name type="scientific">Eutrema salsugineum</name>
    <name type="common">Saltwater cress</name>
    <name type="synonym">Sisymbrium salsugineum</name>
    <dbReference type="NCBI Taxonomy" id="72664"/>
    <lineage>
        <taxon>Eukaryota</taxon>
        <taxon>Viridiplantae</taxon>
        <taxon>Streptophyta</taxon>
        <taxon>Embryophyta</taxon>
        <taxon>Tracheophyta</taxon>
        <taxon>Spermatophyta</taxon>
        <taxon>Magnoliopsida</taxon>
        <taxon>eudicotyledons</taxon>
        <taxon>Gunneridae</taxon>
        <taxon>Pentapetalae</taxon>
        <taxon>rosids</taxon>
        <taxon>malvids</taxon>
        <taxon>Brassicales</taxon>
        <taxon>Brassicaceae</taxon>
        <taxon>Eutremeae</taxon>
        <taxon>Eutrema</taxon>
    </lineage>
</organism>
<dbReference type="Proteomes" id="UP000030689">
    <property type="component" value="Unassembled WGS sequence"/>
</dbReference>
<sequence>MCTLRPVSRKTADREKEEVVHNFFTRSNSPTKGKKTFTKASTPDVKSLPKLSPRLCYHHFTDKIVPSERKGHQVSNPLVNSSGVHRLCLSSSARHLQIRAPTYPSQFVNLQHLLQITQKIFHDSPNCDLPF</sequence>
<evidence type="ECO:0000313" key="2">
    <source>
        <dbReference type="Proteomes" id="UP000030689"/>
    </source>
</evidence>
<protein>
    <submittedName>
        <fullName evidence="1">Uncharacterized protein</fullName>
    </submittedName>
</protein>
<dbReference type="AlphaFoldDB" id="V4KG39"/>
<name>V4KG39_EUTSA</name>
<evidence type="ECO:0000313" key="1">
    <source>
        <dbReference type="EMBL" id="ESQ28802.1"/>
    </source>
</evidence>
<proteinExistence type="predicted"/>
<dbReference type="EMBL" id="KI517953">
    <property type="protein sequence ID" value="ESQ28802.1"/>
    <property type="molecule type" value="Genomic_DNA"/>
</dbReference>
<gene>
    <name evidence="1" type="ORF">EUTSA_v10019313mg</name>
</gene>
<dbReference type="Gramene" id="ESQ28802">
    <property type="protein sequence ID" value="ESQ28802"/>
    <property type="gene ID" value="EUTSA_v10019313mg"/>
</dbReference>
<keyword evidence="2" id="KW-1185">Reference proteome</keyword>